<reference evidence="3" key="1">
    <citation type="journal article" date="2020" name="Nature">
        <title>Giant virus diversity and host interactions through global metagenomics.</title>
        <authorList>
            <person name="Schulz F."/>
            <person name="Roux S."/>
            <person name="Paez-Espino D."/>
            <person name="Jungbluth S."/>
            <person name="Walsh D.A."/>
            <person name="Denef V.J."/>
            <person name="McMahon K.D."/>
            <person name="Konstantinidis K.T."/>
            <person name="Eloe-Fadrosh E.A."/>
            <person name="Kyrpides N.C."/>
            <person name="Woyke T."/>
        </authorList>
    </citation>
    <scope>NUCLEOTIDE SEQUENCE</scope>
    <source>
        <strain evidence="3">GVMAG-S-1101165-84</strain>
    </source>
</reference>
<dbReference type="GO" id="GO:0005507">
    <property type="term" value="F:copper ion binding"/>
    <property type="evidence" value="ECO:0007669"/>
    <property type="project" value="InterPro"/>
</dbReference>
<dbReference type="InterPro" id="IPR024134">
    <property type="entry name" value="SOD_Cu/Zn_/chaperone"/>
</dbReference>
<sequence length="163" mass="17657">MHDTVAVFQSDQIQGEAVATQVGHGTRLKVTFTKLPKGKHGFHIHKAGDLRGEGCMGACEHFHVGTPCDHGSKPGTKEPRHTGDLGNIEQHGSEPATYSYLIHGITPGDLLGRALIVHEDEDDLGKGDFPDSKTTGHSGKRIGCAIFGRTACKMPKNKTRRRR</sequence>
<organism evidence="3">
    <name type="scientific">viral metagenome</name>
    <dbReference type="NCBI Taxonomy" id="1070528"/>
    <lineage>
        <taxon>unclassified sequences</taxon>
        <taxon>metagenomes</taxon>
        <taxon>organismal metagenomes</taxon>
    </lineage>
</organism>
<dbReference type="AlphaFoldDB" id="A0A6C0K1Q7"/>
<dbReference type="SUPFAM" id="SSF49329">
    <property type="entry name" value="Cu,Zn superoxide dismutase-like"/>
    <property type="match status" value="1"/>
</dbReference>
<dbReference type="InterPro" id="IPR036423">
    <property type="entry name" value="SOD-like_Cu/Zn_dom_sf"/>
</dbReference>
<accession>A0A6C0K1Q7</accession>
<feature type="domain" description="Superoxide dismutase copper/zinc binding" evidence="2">
    <location>
        <begin position="14"/>
        <end position="146"/>
    </location>
</feature>
<evidence type="ECO:0000256" key="1">
    <source>
        <dbReference type="SAM" id="MobiDB-lite"/>
    </source>
</evidence>
<feature type="region of interest" description="Disordered" evidence="1">
    <location>
        <begin position="69"/>
        <end position="90"/>
    </location>
</feature>
<dbReference type="PRINTS" id="PR00068">
    <property type="entry name" value="CUZNDISMTASE"/>
</dbReference>
<dbReference type="GO" id="GO:0006801">
    <property type="term" value="P:superoxide metabolic process"/>
    <property type="evidence" value="ECO:0007669"/>
    <property type="project" value="InterPro"/>
</dbReference>
<dbReference type="PANTHER" id="PTHR10003">
    <property type="entry name" value="SUPEROXIDE DISMUTASE CU-ZN -RELATED"/>
    <property type="match status" value="1"/>
</dbReference>
<dbReference type="Pfam" id="PF00080">
    <property type="entry name" value="Sod_Cu"/>
    <property type="match status" value="1"/>
</dbReference>
<evidence type="ECO:0000313" key="3">
    <source>
        <dbReference type="EMBL" id="QHU11061.1"/>
    </source>
</evidence>
<dbReference type="InterPro" id="IPR001424">
    <property type="entry name" value="SOD_Cu_Zn_dom"/>
</dbReference>
<evidence type="ECO:0000259" key="2">
    <source>
        <dbReference type="Pfam" id="PF00080"/>
    </source>
</evidence>
<dbReference type="EMBL" id="MN740778">
    <property type="protein sequence ID" value="QHU11061.1"/>
    <property type="molecule type" value="Genomic_DNA"/>
</dbReference>
<dbReference type="Gene3D" id="2.60.40.200">
    <property type="entry name" value="Superoxide dismutase, copper/zinc binding domain"/>
    <property type="match status" value="1"/>
</dbReference>
<name>A0A6C0K1Q7_9ZZZZ</name>
<feature type="compositionally biased region" description="Basic and acidic residues" evidence="1">
    <location>
        <begin position="70"/>
        <end position="83"/>
    </location>
</feature>
<protein>
    <recommendedName>
        <fullName evidence="2">Superoxide dismutase copper/zinc binding domain-containing protein</fullName>
    </recommendedName>
</protein>
<proteinExistence type="predicted"/>